<dbReference type="GO" id="GO:0003677">
    <property type="term" value="F:DNA binding"/>
    <property type="evidence" value="ECO:0007669"/>
    <property type="project" value="InterPro"/>
</dbReference>
<dbReference type="SUPFAM" id="SSF47781">
    <property type="entry name" value="RuvA domain 2-like"/>
    <property type="match status" value="1"/>
</dbReference>
<feature type="domain" description="Helix-hairpin-helix DNA-binding motif class 1" evidence="1">
    <location>
        <begin position="33"/>
        <end position="52"/>
    </location>
</feature>
<dbReference type="InterPro" id="IPR010994">
    <property type="entry name" value="RuvA_2-like"/>
</dbReference>
<dbReference type="InterPro" id="IPR003583">
    <property type="entry name" value="Hlx-hairpin-Hlx_DNA-bd_motif"/>
</dbReference>
<dbReference type="AlphaFoldDB" id="A0A3B0YHC4"/>
<gene>
    <name evidence="2" type="ORF">MNBD_GAMMA14-1111</name>
</gene>
<dbReference type="Pfam" id="PF12836">
    <property type="entry name" value="HHH_3"/>
    <property type="match status" value="1"/>
</dbReference>
<dbReference type="PANTHER" id="PTHR21180:SF32">
    <property type="entry name" value="ENDONUCLEASE_EXONUCLEASE_PHOSPHATASE FAMILY DOMAIN-CONTAINING PROTEIN 1"/>
    <property type="match status" value="1"/>
</dbReference>
<name>A0A3B0YHC4_9ZZZZ</name>
<dbReference type="InterPro" id="IPR004509">
    <property type="entry name" value="Competence_ComEA_HhH"/>
</dbReference>
<organism evidence="2">
    <name type="scientific">hydrothermal vent metagenome</name>
    <dbReference type="NCBI Taxonomy" id="652676"/>
    <lineage>
        <taxon>unclassified sequences</taxon>
        <taxon>metagenomes</taxon>
        <taxon>ecological metagenomes</taxon>
    </lineage>
</organism>
<dbReference type="SMART" id="SM00278">
    <property type="entry name" value="HhH1"/>
    <property type="match status" value="2"/>
</dbReference>
<dbReference type="GO" id="GO:0015627">
    <property type="term" value="C:type II protein secretion system complex"/>
    <property type="evidence" value="ECO:0007669"/>
    <property type="project" value="TreeGrafter"/>
</dbReference>
<proteinExistence type="predicted"/>
<dbReference type="PANTHER" id="PTHR21180">
    <property type="entry name" value="ENDONUCLEASE/EXONUCLEASE/PHOSPHATASE FAMILY DOMAIN-CONTAINING PROTEIN 1"/>
    <property type="match status" value="1"/>
</dbReference>
<sequence length="92" mass="9896">MKFSTLIAGLLLLPALVFANPTTININTADSEALVDGLAGVGPEKAMAIVRYRQANGPFKQVNDLVQVKGIGENTIKRNRAYITVDEQVSQP</sequence>
<dbReference type="Gene3D" id="1.10.150.280">
    <property type="entry name" value="AF1531-like domain"/>
    <property type="match status" value="1"/>
</dbReference>
<evidence type="ECO:0000259" key="1">
    <source>
        <dbReference type="SMART" id="SM00278"/>
    </source>
</evidence>
<evidence type="ECO:0000313" key="2">
    <source>
        <dbReference type="EMBL" id="VAW80318.1"/>
    </source>
</evidence>
<feature type="domain" description="Helix-hairpin-helix DNA-binding motif class 1" evidence="1">
    <location>
        <begin position="63"/>
        <end position="82"/>
    </location>
</feature>
<reference evidence="2" key="1">
    <citation type="submission" date="2018-06" db="EMBL/GenBank/DDBJ databases">
        <authorList>
            <person name="Zhirakovskaya E."/>
        </authorList>
    </citation>
    <scope>NUCLEOTIDE SEQUENCE</scope>
</reference>
<dbReference type="InterPro" id="IPR051675">
    <property type="entry name" value="Endo/Exo/Phosphatase_dom_1"/>
</dbReference>
<dbReference type="GO" id="GO:0015628">
    <property type="term" value="P:protein secretion by the type II secretion system"/>
    <property type="evidence" value="ECO:0007669"/>
    <property type="project" value="TreeGrafter"/>
</dbReference>
<dbReference type="EMBL" id="UOFM01000352">
    <property type="protein sequence ID" value="VAW80318.1"/>
    <property type="molecule type" value="Genomic_DNA"/>
</dbReference>
<dbReference type="NCBIfam" id="TIGR00426">
    <property type="entry name" value="competence protein ComEA helix-hairpin-helix repeat region"/>
    <property type="match status" value="1"/>
</dbReference>
<accession>A0A3B0YHC4</accession>
<dbReference type="GO" id="GO:0006281">
    <property type="term" value="P:DNA repair"/>
    <property type="evidence" value="ECO:0007669"/>
    <property type="project" value="InterPro"/>
</dbReference>
<protein>
    <recommendedName>
        <fullName evidence="1">Helix-hairpin-helix DNA-binding motif class 1 domain-containing protein</fullName>
    </recommendedName>
</protein>